<feature type="signal peptide" evidence="1">
    <location>
        <begin position="1"/>
        <end position="26"/>
    </location>
</feature>
<reference evidence="2" key="1">
    <citation type="submission" date="2021-02" db="EMBL/GenBank/DDBJ databases">
        <authorList>
            <person name="Dougan E. K."/>
            <person name="Rhodes N."/>
            <person name="Thang M."/>
            <person name="Chan C."/>
        </authorList>
    </citation>
    <scope>NUCLEOTIDE SEQUENCE</scope>
</reference>
<feature type="chain" id="PRO_5032564269" evidence="1">
    <location>
        <begin position="27"/>
        <end position="174"/>
    </location>
</feature>
<evidence type="ECO:0000313" key="3">
    <source>
        <dbReference type="Proteomes" id="UP000626109"/>
    </source>
</evidence>
<organism evidence="2 3">
    <name type="scientific">Polarella glacialis</name>
    <name type="common">Dinoflagellate</name>
    <dbReference type="NCBI Taxonomy" id="89957"/>
    <lineage>
        <taxon>Eukaryota</taxon>
        <taxon>Sar</taxon>
        <taxon>Alveolata</taxon>
        <taxon>Dinophyceae</taxon>
        <taxon>Suessiales</taxon>
        <taxon>Suessiaceae</taxon>
        <taxon>Polarella</taxon>
    </lineage>
</organism>
<protein>
    <submittedName>
        <fullName evidence="2">Uncharacterized protein</fullName>
    </submittedName>
</protein>
<name>A0A813K195_POLGL</name>
<gene>
    <name evidence="2" type="ORF">PGLA2088_LOCUS27287</name>
</gene>
<dbReference type="AlphaFoldDB" id="A0A813K195"/>
<dbReference type="EMBL" id="CAJNNW010027385">
    <property type="protein sequence ID" value="CAE8691190.1"/>
    <property type="molecule type" value="Genomic_DNA"/>
</dbReference>
<keyword evidence="1" id="KW-0732">Signal</keyword>
<dbReference type="Proteomes" id="UP000626109">
    <property type="component" value="Unassembled WGS sequence"/>
</dbReference>
<evidence type="ECO:0000256" key="1">
    <source>
        <dbReference type="SAM" id="SignalP"/>
    </source>
</evidence>
<proteinExistence type="predicted"/>
<comment type="caution">
    <text evidence="2">The sequence shown here is derived from an EMBL/GenBank/DDBJ whole genome shotgun (WGS) entry which is preliminary data.</text>
</comment>
<evidence type="ECO:0000313" key="2">
    <source>
        <dbReference type="EMBL" id="CAE8691190.1"/>
    </source>
</evidence>
<sequence length="174" mass="19338">MWPARNGASSLHAICSLLMLSWLCTMVPFTSFVGQPKTCTEAWLGRFRAERSKVALGPIAGLRLYGRIVTRPEDLQALVDLAEQQEKEAEKDGRHFISKLETLRKPRELIHFAETHGAEVKAAAKSAQGACVRIEKGGVSFDIKTSGRKDEFRDSVMKWIIISFKAMGIAFGTK</sequence>
<accession>A0A813K195</accession>